<proteinExistence type="predicted"/>
<gene>
    <name evidence="2" type="ORF">CR513_04744</name>
</gene>
<dbReference type="PANTHER" id="PTHR35510">
    <property type="entry name" value="DBH-LIKE MONOOXYGENASE"/>
    <property type="match status" value="1"/>
</dbReference>
<dbReference type="EMBL" id="QJKJ01000796">
    <property type="protein sequence ID" value="RDY10692.1"/>
    <property type="molecule type" value="Genomic_DNA"/>
</dbReference>
<evidence type="ECO:0000313" key="3">
    <source>
        <dbReference type="Proteomes" id="UP000257109"/>
    </source>
</evidence>
<evidence type="ECO:0000256" key="1">
    <source>
        <dbReference type="SAM" id="MobiDB-lite"/>
    </source>
</evidence>
<evidence type="ECO:0000313" key="2">
    <source>
        <dbReference type="EMBL" id="RDY10692.1"/>
    </source>
</evidence>
<dbReference type="OrthoDB" id="1937743at2759"/>
<dbReference type="Proteomes" id="UP000257109">
    <property type="component" value="Unassembled WGS sequence"/>
</dbReference>
<feature type="non-terminal residue" evidence="2">
    <location>
        <position position="1"/>
    </location>
</feature>
<reference evidence="2" key="1">
    <citation type="submission" date="2018-05" db="EMBL/GenBank/DDBJ databases">
        <title>Draft genome of Mucuna pruriens seed.</title>
        <authorList>
            <person name="Nnadi N.E."/>
            <person name="Vos R."/>
            <person name="Hasami M.H."/>
            <person name="Devisetty U.K."/>
            <person name="Aguiy J.C."/>
        </authorList>
    </citation>
    <scope>NUCLEOTIDE SEQUENCE [LARGE SCALE GENOMIC DNA]</scope>
    <source>
        <strain evidence="2">JCA_2017</strain>
    </source>
</reference>
<feature type="region of interest" description="Disordered" evidence="1">
    <location>
        <begin position="1"/>
        <end position="24"/>
    </location>
</feature>
<organism evidence="2 3">
    <name type="scientific">Mucuna pruriens</name>
    <name type="common">Velvet bean</name>
    <name type="synonym">Dolichos pruriens</name>
    <dbReference type="NCBI Taxonomy" id="157652"/>
    <lineage>
        <taxon>Eukaryota</taxon>
        <taxon>Viridiplantae</taxon>
        <taxon>Streptophyta</taxon>
        <taxon>Embryophyta</taxon>
        <taxon>Tracheophyta</taxon>
        <taxon>Spermatophyta</taxon>
        <taxon>Magnoliopsida</taxon>
        <taxon>eudicotyledons</taxon>
        <taxon>Gunneridae</taxon>
        <taxon>Pentapetalae</taxon>
        <taxon>rosids</taxon>
        <taxon>fabids</taxon>
        <taxon>Fabales</taxon>
        <taxon>Fabaceae</taxon>
        <taxon>Papilionoideae</taxon>
        <taxon>50 kb inversion clade</taxon>
        <taxon>NPAAA clade</taxon>
        <taxon>indigoferoid/millettioid clade</taxon>
        <taxon>Phaseoleae</taxon>
        <taxon>Mucuna</taxon>
    </lineage>
</organism>
<keyword evidence="3" id="KW-1185">Reference proteome</keyword>
<protein>
    <submittedName>
        <fullName evidence="2">Uncharacterized protein</fullName>
    </submittedName>
</protein>
<dbReference type="AlphaFoldDB" id="A0A371I6M4"/>
<comment type="caution">
    <text evidence="2">The sequence shown here is derived from an EMBL/GenBank/DDBJ whole genome shotgun (WGS) entry which is preliminary data.</text>
</comment>
<name>A0A371I6M4_MUCPR</name>
<accession>A0A371I6M4</accession>
<sequence>MKKRKELGNDFPSNSPPPKSRRLEWEEENAIVKQPWTHAEERALVLYDATATAPFLKSPTEPDFSIVVKADLIPGLKDYLLSWSIGKRDESVEDETRREKSYEVSKNCLAIVPWVAFHSPMACEEIVPETETGHPLEVEECDMMEMD</sequence>
<dbReference type="PANTHER" id="PTHR35510:SF4">
    <property type="match status" value="1"/>
</dbReference>